<dbReference type="Pfam" id="PF13714">
    <property type="entry name" value="PEP_mutase"/>
    <property type="match status" value="1"/>
</dbReference>
<dbReference type="InterPro" id="IPR040442">
    <property type="entry name" value="Pyrv_kinase-like_dom_sf"/>
</dbReference>
<dbReference type="HOGENOM" id="CLU_027389_3_2_7"/>
<evidence type="ECO:0000313" key="1">
    <source>
        <dbReference type="EMBL" id="ETX07285.1"/>
    </source>
</evidence>
<evidence type="ECO:0000313" key="2">
    <source>
        <dbReference type="Proteomes" id="UP000019140"/>
    </source>
</evidence>
<proteinExistence type="predicted"/>
<dbReference type="EMBL" id="AZHX01000485">
    <property type="protein sequence ID" value="ETX07285.1"/>
    <property type="molecule type" value="Genomic_DNA"/>
</dbReference>
<dbReference type="PANTHER" id="PTHR42905:SF5">
    <property type="entry name" value="CARBOXYVINYL-CARBOXYPHOSPHONATE PHOSPHORYLMUTASE, CHLOROPLASTIC"/>
    <property type="match status" value="1"/>
</dbReference>
<dbReference type="PANTHER" id="PTHR42905">
    <property type="entry name" value="PHOSPHOENOLPYRUVATE CARBOXYLASE"/>
    <property type="match status" value="1"/>
</dbReference>
<keyword evidence="2" id="KW-1185">Reference proteome</keyword>
<dbReference type="CDD" id="cd00377">
    <property type="entry name" value="ICL_PEPM"/>
    <property type="match status" value="1"/>
</dbReference>
<protein>
    <recommendedName>
        <fullName evidence="3">Carboxyvinyl-carboxyphosphonate phosphorylmutase</fullName>
    </recommendedName>
</protein>
<organism evidence="1 2">
    <name type="scientific">Candidatus Entotheonella gemina</name>
    <dbReference type="NCBI Taxonomy" id="1429439"/>
    <lineage>
        <taxon>Bacteria</taxon>
        <taxon>Pseudomonadati</taxon>
        <taxon>Nitrospinota/Tectimicrobiota group</taxon>
        <taxon>Candidatus Tectimicrobiota</taxon>
        <taxon>Candidatus Entotheonellia</taxon>
        <taxon>Candidatus Entotheonellales</taxon>
        <taxon>Candidatus Entotheonellaceae</taxon>
        <taxon>Candidatus Entotheonella</taxon>
    </lineage>
</organism>
<comment type="caution">
    <text evidence="1">The sequence shown here is derived from an EMBL/GenBank/DDBJ whole genome shotgun (WGS) entry which is preliminary data.</text>
</comment>
<evidence type="ECO:0008006" key="3">
    <source>
        <dbReference type="Google" id="ProtNLM"/>
    </source>
</evidence>
<dbReference type="Proteomes" id="UP000019140">
    <property type="component" value="Unassembled WGS sequence"/>
</dbReference>
<gene>
    <name evidence="1" type="ORF">ETSY2_12075</name>
</gene>
<name>W4MAV4_9BACT</name>
<dbReference type="InterPro" id="IPR015813">
    <property type="entry name" value="Pyrv/PenolPyrv_kinase-like_dom"/>
</dbReference>
<dbReference type="AlphaFoldDB" id="W4MAV4"/>
<dbReference type="GO" id="GO:0016833">
    <property type="term" value="F:oxo-acid-lyase activity"/>
    <property type="evidence" value="ECO:0007669"/>
    <property type="project" value="UniProtKB-ARBA"/>
</dbReference>
<reference evidence="1 2" key="1">
    <citation type="journal article" date="2014" name="Nature">
        <title>An environmental bacterial taxon with a large and distinct metabolic repertoire.</title>
        <authorList>
            <person name="Wilson M.C."/>
            <person name="Mori T."/>
            <person name="Ruckert C."/>
            <person name="Uria A.R."/>
            <person name="Helf M.J."/>
            <person name="Takada K."/>
            <person name="Gernert C."/>
            <person name="Steffens U.A."/>
            <person name="Heycke N."/>
            <person name="Schmitt S."/>
            <person name="Rinke C."/>
            <person name="Helfrich E.J."/>
            <person name="Brachmann A.O."/>
            <person name="Gurgui C."/>
            <person name="Wakimoto T."/>
            <person name="Kracht M."/>
            <person name="Crusemann M."/>
            <person name="Hentschel U."/>
            <person name="Abe I."/>
            <person name="Matsunaga S."/>
            <person name="Kalinowski J."/>
            <person name="Takeyama H."/>
            <person name="Piel J."/>
        </authorList>
    </citation>
    <scope>NUCLEOTIDE SEQUENCE [LARGE SCALE GENOMIC DNA]</scope>
    <source>
        <strain evidence="2">TSY2</strain>
    </source>
</reference>
<dbReference type="SUPFAM" id="SSF51621">
    <property type="entry name" value="Phosphoenolpyruvate/pyruvate domain"/>
    <property type="match status" value="1"/>
</dbReference>
<sequence length="298" mass="32826">MPEGKRMTTRLKELFERPEIFVLPGGMNPMGAKMAEVLGFEAFYMSGGNTSAHVMGWPDSGTSMRDMLDNARRIVMTVDIPVFCDMDTGYGDAISVYRTVQEYIRAGIAGAHLEDQTFPPKSGPRRRCVSIEEMVGKLRAAIDAKMALDPDFVIVARCDYGGVPGATFEEVMERCLAYKRETQVDVICPAVQSWEENQEAIRRIPGPVLPLFTHNRETHPTLQDLQAAGAAAAWYPALTTMVALQANWDFLSDFQARGTAAIDDFLVQASDSKWGAVSNGSVLGAERIGEMEDKYLPS</sequence>
<accession>W4MAV4</accession>
<dbReference type="InterPro" id="IPR039556">
    <property type="entry name" value="ICL/PEPM"/>
</dbReference>
<dbReference type="Gene3D" id="3.20.20.60">
    <property type="entry name" value="Phosphoenolpyruvate-binding domains"/>
    <property type="match status" value="1"/>
</dbReference>